<evidence type="ECO:0000313" key="3">
    <source>
        <dbReference type="Proteomes" id="UP000423609"/>
    </source>
</evidence>
<dbReference type="Proteomes" id="UP000423609">
    <property type="component" value="Segment"/>
</dbReference>
<dbReference type="InterPro" id="IPR013783">
    <property type="entry name" value="Ig-like_fold"/>
</dbReference>
<dbReference type="GeneID" id="55624460"/>
<dbReference type="RefSeq" id="YP_009853773.1">
    <property type="nucleotide sequence ID" value="NC_048824.1"/>
</dbReference>
<name>A0A649VDN2_9CAUD</name>
<dbReference type="Gene3D" id="2.60.40.10">
    <property type="entry name" value="Immunoglobulins"/>
    <property type="match status" value="1"/>
</dbReference>
<accession>A0A649VDN2</accession>
<dbReference type="PROSITE" id="PS50853">
    <property type="entry name" value="FN3"/>
    <property type="match status" value="1"/>
</dbReference>
<gene>
    <name evidence="2" type="primary">21</name>
    <name evidence="2" type="ORF">PBI_INDLULAMITHI_21</name>
</gene>
<dbReference type="InterPro" id="IPR036116">
    <property type="entry name" value="FN3_sf"/>
</dbReference>
<dbReference type="SMART" id="SM00060">
    <property type="entry name" value="FN3"/>
    <property type="match status" value="1"/>
</dbReference>
<dbReference type="Pfam" id="PF00041">
    <property type="entry name" value="fn3"/>
    <property type="match status" value="1"/>
</dbReference>
<feature type="domain" description="Fibronectin type-III" evidence="1">
    <location>
        <begin position="192"/>
        <end position="279"/>
    </location>
</feature>
<dbReference type="KEGG" id="vg:55624460"/>
<dbReference type="InterPro" id="IPR003961">
    <property type="entry name" value="FN3_dom"/>
</dbReference>
<proteinExistence type="predicted"/>
<dbReference type="SUPFAM" id="SSF49265">
    <property type="entry name" value="Fibronectin type III"/>
    <property type="match status" value="1"/>
</dbReference>
<organism evidence="2 3">
    <name type="scientific">Mycobacterium phage Indlulamithi</name>
    <dbReference type="NCBI Taxonomy" id="2656582"/>
    <lineage>
        <taxon>Viruses</taxon>
        <taxon>Duplodnaviria</taxon>
        <taxon>Heunggongvirae</taxon>
        <taxon>Uroviricota</taxon>
        <taxon>Caudoviricetes</taxon>
        <taxon>Indlulamithivirus</taxon>
        <taxon>Indlulamithivirus indlulamithi</taxon>
    </lineage>
</organism>
<dbReference type="EMBL" id="MN585993">
    <property type="protein sequence ID" value="QGJ90062.1"/>
    <property type="molecule type" value="Genomic_DNA"/>
</dbReference>
<evidence type="ECO:0000259" key="1">
    <source>
        <dbReference type="PROSITE" id="PS50853"/>
    </source>
</evidence>
<keyword evidence="3" id="KW-1185">Reference proteome</keyword>
<sequence>MTAPVPVALPFGMRDVKIYPYLDANGTILAEEGYDLPNAQTFSFADSEDFTDLRGDDELVATHGNGAQVNWTLEAGGIALQVWAIFTGGQIIETGTAPNRKITLRKLSDDVRPYFKVVGQILSESGGDVQGIVYRAKCNGDISGQFGDGQFFVTSADGIGLSVPGTKLLYDIVQNETRTFLSTTPTANPIMPPRNIGLTAIGSTTAGVQWEPVSAVTGYSYRLSDDGGDTWDAPVENPDNTVDLTALTADTDYLIQVRSKVGTDYGAFGQPIAFSTTPA</sequence>
<protein>
    <submittedName>
        <fullName evidence="2">Major tail protein</fullName>
    </submittedName>
</protein>
<reference evidence="2 3" key="1">
    <citation type="submission" date="2019-10" db="EMBL/GenBank/DDBJ databases">
        <authorList>
            <person name="Garlena R.A."/>
            <person name="Russell D.A."/>
            <person name="Pope W.H."/>
            <person name="Jacobs-Sera D."/>
            <person name="Hatfull G.F."/>
        </authorList>
    </citation>
    <scope>NUCLEOTIDE SEQUENCE [LARGE SCALE GENOMIC DNA]</scope>
</reference>
<dbReference type="CDD" id="cd00063">
    <property type="entry name" value="FN3"/>
    <property type="match status" value="1"/>
</dbReference>
<evidence type="ECO:0000313" key="2">
    <source>
        <dbReference type="EMBL" id="QGJ90062.1"/>
    </source>
</evidence>